<gene>
    <name evidence="2" type="ORF">YM304_10940</name>
</gene>
<evidence type="ECO:0000313" key="3">
    <source>
        <dbReference type="Proteomes" id="UP000011863"/>
    </source>
</evidence>
<reference evidence="2 3" key="1">
    <citation type="journal article" date="2013" name="Int. J. Syst. Evol. Microbiol.">
        <title>Ilumatobacter nonamiense sp. nov. and Ilumatobacter coccineum sp. nov., isolated from seashore sand.</title>
        <authorList>
            <person name="Matsumoto A."/>
            <person name="Kasai H."/>
            <person name="Matsuo Y."/>
            <person name="Shizuri Y."/>
            <person name="Ichikawa N."/>
            <person name="Fujita N."/>
            <person name="Omura S."/>
            <person name="Takahashi Y."/>
        </authorList>
    </citation>
    <scope>NUCLEOTIDE SEQUENCE [LARGE SCALE GENOMIC DNA]</scope>
    <source>
        <strain evidence="3">NBRC 103263 / KCTC 29153 / YM16-304</strain>
    </source>
</reference>
<dbReference type="PANTHER" id="PTHR37539">
    <property type="entry name" value="SECRETED PROTEIN-RELATED"/>
    <property type="match status" value="1"/>
</dbReference>
<dbReference type="Pfam" id="PF09995">
    <property type="entry name" value="MPAB_Lcp_cat"/>
    <property type="match status" value="1"/>
</dbReference>
<dbReference type="KEGG" id="aym:YM304_10940"/>
<keyword evidence="3" id="KW-1185">Reference proteome</keyword>
<evidence type="ECO:0000313" key="2">
    <source>
        <dbReference type="EMBL" id="BAN01408.1"/>
    </source>
</evidence>
<dbReference type="InterPro" id="IPR018713">
    <property type="entry name" value="MPAB/Lcp_cat_dom"/>
</dbReference>
<dbReference type="EMBL" id="AP012057">
    <property type="protein sequence ID" value="BAN01408.1"/>
    <property type="molecule type" value="Genomic_DNA"/>
</dbReference>
<organism evidence="2 3">
    <name type="scientific">Ilumatobacter coccineus (strain NBRC 103263 / KCTC 29153 / YM16-304)</name>
    <dbReference type="NCBI Taxonomy" id="1313172"/>
    <lineage>
        <taxon>Bacteria</taxon>
        <taxon>Bacillati</taxon>
        <taxon>Actinomycetota</taxon>
        <taxon>Acidimicrobiia</taxon>
        <taxon>Acidimicrobiales</taxon>
        <taxon>Ilumatobacteraceae</taxon>
        <taxon>Ilumatobacter</taxon>
    </lineage>
</organism>
<dbReference type="InterPro" id="IPR037473">
    <property type="entry name" value="Lcp-like"/>
</dbReference>
<protein>
    <recommendedName>
        <fullName evidence="1">ER-bound oxygenase mpaB/mpaB'/Rubber oxygenase catalytic domain-containing protein</fullName>
    </recommendedName>
</protein>
<evidence type="ECO:0000259" key="1">
    <source>
        <dbReference type="Pfam" id="PF09995"/>
    </source>
</evidence>
<proteinExistence type="predicted"/>
<dbReference type="GO" id="GO:0016491">
    <property type="term" value="F:oxidoreductase activity"/>
    <property type="evidence" value="ECO:0007669"/>
    <property type="project" value="InterPro"/>
</dbReference>
<dbReference type="AlphaFoldDB" id="A0A6C7E9W1"/>
<dbReference type="PANTHER" id="PTHR37539:SF1">
    <property type="entry name" value="ER-BOUND OXYGENASE MPAB_MPAB'_RUBBER OXYGENASE CATALYTIC DOMAIN-CONTAINING PROTEIN"/>
    <property type="match status" value="1"/>
</dbReference>
<accession>A0A6C7E9W1</accession>
<feature type="domain" description="ER-bound oxygenase mpaB/mpaB'/Rubber oxygenase catalytic" evidence="1">
    <location>
        <begin position="121"/>
        <end position="324"/>
    </location>
</feature>
<dbReference type="Proteomes" id="UP000011863">
    <property type="component" value="Chromosome"/>
</dbReference>
<sequence>MVRDASSATGDNSKVREWDDEFLDSMRQVGDPFADAVAARVLDEGQVEAVRHLLQQLLDHDDVHRAELPDHVREYLDQTAALPDWADPERMRRGEIVFERWGVAISVALFCASLPSAYACAKGVSVLAQTARLETDTRRRIMETGQFLIDVLGPGGMAPGGKGIMAIQRVRLMHAAIRHLILAHGWDSAELGLPINQEDLAGTLLSFSYTLVEPLPRLGMTLADDEVEDFLYVWRVVGEMMGVDARVVATDIAESTELVNLIRRRQFAESADGIAMTDALVGLLQEMTPTHILDSVVPDLIRMLSGDEVAELIGLPPRARHFGLLTLLKVLVRFTTHEVENDRILQRLSDHVGWWILNGLFDIERQGEHRTAFDIPDVLANHWKLHVEPA</sequence>
<name>A0A6C7E9W1_ILUCY</name>